<reference evidence="6" key="1">
    <citation type="journal article" date="2019" name="Int. J. Syst. Evol. Microbiol.">
        <title>The Global Catalogue of Microorganisms (GCM) 10K type strain sequencing project: providing services to taxonomists for standard genome sequencing and annotation.</title>
        <authorList>
            <consortium name="The Broad Institute Genomics Platform"/>
            <consortium name="The Broad Institute Genome Sequencing Center for Infectious Disease"/>
            <person name="Wu L."/>
            <person name="Ma J."/>
        </authorList>
    </citation>
    <scope>NUCLEOTIDE SEQUENCE [LARGE SCALE GENOMIC DNA]</scope>
    <source>
        <strain evidence="6">JCM 17441</strain>
    </source>
</reference>
<evidence type="ECO:0000256" key="2">
    <source>
        <dbReference type="ARBA" id="ARBA00023125"/>
    </source>
</evidence>
<dbReference type="InterPro" id="IPR036388">
    <property type="entry name" value="WH-like_DNA-bd_sf"/>
</dbReference>
<keyword evidence="2" id="KW-0238">DNA-binding</keyword>
<sequence length="111" mass="12155">MLPALRHQRIIELLAQREYVTITEVQAATGASPATARRDLERLATRGALTRIRGGATRPPGPRGEARVLAACVARVRVALDRHDLNAVENALYQALDACSRLRRIPNGVRP</sequence>
<dbReference type="RefSeq" id="WP_345127234.1">
    <property type="nucleotide sequence ID" value="NZ_BAABAT010000007.1"/>
</dbReference>
<dbReference type="Proteomes" id="UP001500620">
    <property type="component" value="Unassembled WGS sequence"/>
</dbReference>
<dbReference type="InterPro" id="IPR018356">
    <property type="entry name" value="Tscrpt_reg_HTH_DeoR_CS"/>
</dbReference>
<dbReference type="SMART" id="SM00420">
    <property type="entry name" value="HTH_DEOR"/>
    <property type="match status" value="1"/>
</dbReference>
<dbReference type="PROSITE" id="PS51000">
    <property type="entry name" value="HTH_DEOR_2"/>
    <property type="match status" value="1"/>
</dbReference>
<dbReference type="EMBL" id="BAABAT010000007">
    <property type="protein sequence ID" value="GAA4249038.1"/>
    <property type="molecule type" value="Genomic_DNA"/>
</dbReference>
<dbReference type="PANTHER" id="PTHR30363:SF44">
    <property type="entry name" value="AGA OPERON TRANSCRIPTIONAL REPRESSOR-RELATED"/>
    <property type="match status" value="1"/>
</dbReference>
<evidence type="ECO:0000256" key="3">
    <source>
        <dbReference type="ARBA" id="ARBA00023163"/>
    </source>
</evidence>
<evidence type="ECO:0000259" key="4">
    <source>
        <dbReference type="PROSITE" id="PS51000"/>
    </source>
</evidence>
<dbReference type="PROSITE" id="PS00894">
    <property type="entry name" value="HTH_DEOR_1"/>
    <property type="match status" value="1"/>
</dbReference>
<comment type="caution">
    <text evidence="5">The sequence shown here is derived from an EMBL/GenBank/DDBJ whole genome shotgun (WGS) entry which is preliminary data.</text>
</comment>
<keyword evidence="3" id="KW-0804">Transcription</keyword>
<organism evidence="5 6">
    <name type="scientific">Dactylosporangium darangshiense</name>
    <dbReference type="NCBI Taxonomy" id="579108"/>
    <lineage>
        <taxon>Bacteria</taxon>
        <taxon>Bacillati</taxon>
        <taxon>Actinomycetota</taxon>
        <taxon>Actinomycetes</taxon>
        <taxon>Micromonosporales</taxon>
        <taxon>Micromonosporaceae</taxon>
        <taxon>Dactylosporangium</taxon>
    </lineage>
</organism>
<evidence type="ECO:0000313" key="5">
    <source>
        <dbReference type="EMBL" id="GAA4249038.1"/>
    </source>
</evidence>
<name>A0ABP8D739_9ACTN</name>
<dbReference type="InterPro" id="IPR050313">
    <property type="entry name" value="Carb_Metab_HTH_regulators"/>
</dbReference>
<dbReference type="Pfam" id="PF08220">
    <property type="entry name" value="HTH_DeoR"/>
    <property type="match status" value="1"/>
</dbReference>
<evidence type="ECO:0000313" key="6">
    <source>
        <dbReference type="Proteomes" id="UP001500620"/>
    </source>
</evidence>
<keyword evidence="1" id="KW-0805">Transcription regulation</keyword>
<dbReference type="PANTHER" id="PTHR30363">
    <property type="entry name" value="HTH-TYPE TRANSCRIPTIONAL REGULATOR SRLR-RELATED"/>
    <property type="match status" value="1"/>
</dbReference>
<dbReference type="InterPro" id="IPR036390">
    <property type="entry name" value="WH_DNA-bd_sf"/>
</dbReference>
<dbReference type="SUPFAM" id="SSF46785">
    <property type="entry name" value="Winged helix' DNA-binding domain"/>
    <property type="match status" value="1"/>
</dbReference>
<proteinExistence type="predicted"/>
<evidence type="ECO:0000256" key="1">
    <source>
        <dbReference type="ARBA" id="ARBA00023015"/>
    </source>
</evidence>
<dbReference type="InterPro" id="IPR001034">
    <property type="entry name" value="DeoR_HTH"/>
</dbReference>
<keyword evidence="6" id="KW-1185">Reference proteome</keyword>
<gene>
    <name evidence="5" type="ORF">GCM10022255_031380</name>
</gene>
<protein>
    <recommendedName>
        <fullName evidence="4">HTH deoR-type domain-containing protein</fullName>
    </recommendedName>
</protein>
<dbReference type="Gene3D" id="1.10.10.10">
    <property type="entry name" value="Winged helix-like DNA-binding domain superfamily/Winged helix DNA-binding domain"/>
    <property type="match status" value="1"/>
</dbReference>
<dbReference type="PRINTS" id="PR00037">
    <property type="entry name" value="HTHLACR"/>
</dbReference>
<accession>A0ABP8D739</accession>
<feature type="domain" description="HTH deoR-type" evidence="4">
    <location>
        <begin position="3"/>
        <end position="58"/>
    </location>
</feature>